<feature type="region of interest" description="Disordered" evidence="2">
    <location>
        <begin position="1"/>
        <end position="29"/>
    </location>
</feature>
<dbReference type="PANTHER" id="PTHR21100:SF9">
    <property type="entry name" value="PREFOLDIN SUBUNIT 4"/>
    <property type="match status" value="1"/>
</dbReference>
<evidence type="ECO:0000256" key="2">
    <source>
        <dbReference type="SAM" id="MobiDB-lite"/>
    </source>
</evidence>
<sequence length="138" mass="15728">PLAWEPPYATGAALKRPKTKKKKKKFAQNTSRITEWEGKKIEVKKKEKLQNSEDDIMIADDNHLMIPCHISDISISHSQEETQEPVQAAKKNLQETDVLESRVESIQWVLGDFKVHLCTTGSSINPEVHKNDFNTFVS</sequence>
<dbReference type="AlphaFoldDB" id="A0A8D1REZ6"/>
<evidence type="ECO:0000313" key="3">
    <source>
        <dbReference type="Ensembl" id="ENSSSCP00055033126.1"/>
    </source>
</evidence>
<protein>
    <submittedName>
        <fullName evidence="3">Uncharacterized protein</fullName>
    </submittedName>
</protein>
<dbReference type="Ensembl" id="ENSSSCT00055041604.1">
    <property type="protein sequence ID" value="ENSSSCP00055033126.1"/>
    <property type="gene ID" value="ENSSSCG00055021156.1"/>
</dbReference>
<dbReference type="InterPro" id="IPR016661">
    <property type="entry name" value="PFDN4"/>
</dbReference>
<dbReference type="Proteomes" id="UP000694724">
    <property type="component" value="Unplaced"/>
</dbReference>
<name>A0A8D1REZ6_PIG</name>
<evidence type="ECO:0000256" key="1">
    <source>
        <dbReference type="ARBA" id="ARBA00023186"/>
    </source>
</evidence>
<dbReference type="GO" id="GO:0016272">
    <property type="term" value="C:prefoldin complex"/>
    <property type="evidence" value="ECO:0007669"/>
    <property type="project" value="InterPro"/>
</dbReference>
<dbReference type="GO" id="GO:0006457">
    <property type="term" value="P:protein folding"/>
    <property type="evidence" value="ECO:0007669"/>
    <property type="project" value="InterPro"/>
</dbReference>
<keyword evidence="1" id="KW-0143">Chaperone</keyword>
<dbReference type="PANTHER" id="PTHR21100">
    <property type="entry name" value="PREFOLDIN SUBUNIT 4"/>
    <property type="match status" value="1"/>
</dbReference>
<proteinExistence type="predicted"/>
<accession>A0A8D1REZ6</accession>
<organism evidence="3 4">
    <name type="scientific">Sus scrofa</name>
    <name type="common">Pig</name>
    <dbReference type="NCBI Taxonomy" id="9823"/>
    <lineage>
        <taxon>Eukaryota</taxon>
        <taxon>Metazoa</taxon>
        <taxon>Chordata</taxon>
        <taxon>Craniata</taxon>
        <taxon>Vertebrata</taxon>
        <taxon>Euteleostomi</taxon>
        <taxon>Mammalia</taxon>
        <taxon>Eutheria</taxon>
        <taxon>Laurasiatheria</taxon>
        <taxon>Artiodactyla</taxon>
        <taxon>Suina</taxon>
        <taxon>Suidae</taxon>
        <taxon>Sus</taxon>
    </lineage>
</organism>
<evidence type="ECO:0000313" key="4">
    <source>
        <dbReference type="Proteomes" id="UP000694724"/>
    </source>
</evidence>
<reference evidence="3" key="1">
    <citation type="submission" date="2025-08" db="UniProtKB">
        <authorList>
            <consortium name="Ensembl"/>
        </authorList>
    </citation>
    <scope>IDENTIFICATION</scope>
</reference>
<feature type="compositionally biased region" description="Basic residues" evidence="2">
    <location>
        <begin position="15"/>
        <end position="26"/>
    </location>
</feature>